<accession>A0ABW0ND27</accession>
<dbReference type="RefSeq" id="WP_376849906.1">
    <property type="nucleotide sequence ID" value="NZ_JBHSMF010000006.1"/>
</dbReference>
<dbReference type="InterPro" id="IPR011009">
    <property type="entry name" value="Kinase-like_dom_sf"/>
</dbReference>
<dbReference type="Gene3D" id="1.10.510.10">
    <property type="entry name" value="Transferase(Phosphotransferase) domain 1"/>
    <property type="match status" value="1"/>
</dbReference>
<reference evidence="8" key="1">
    <citation type="journal article" date="2019" name="Int. J. Syst. Evol. Microbiol.">
        <title>The Global Catalogue of Microorganisms (GCM) 10K type strain sequencing project: providing services to taxonomists for standard genome sequencing and annotation.</title>
        <authorList>
            <consortium name="The Broad Institute Genomics Platform"/>
            <consortium name="The Broad Institute Genome Sequencing Center for Infectious Disease"/>
            <person name="Wu L."/>
            <person name="Ma J."/>
        </authorList>
    </citation>
    <scope>NUCLEOTIDE SEQUENCE [LARGE SCALE GENOMIC DNA]</scope>
    <source>
        <strain evidence="8">CCUG 57401</strain>
    </source>
</reference>
<keyword evidence="1 7" id="KW-0808">Transferase</keyword>
<dbReference type="Pfam" id="PF00069">
    <property type="entry name" value="Pkinase"/>
    <property type="match status" value="1"/>
</dbReference>
<sequence>MTQSFAPDHSTLLDHRRPRRGHAVSRRPHAGTGGLPCVAGYHLLGKVGEGRLATVYLAQDIDGAEVALKMLRPGHADKAARAAAFTREFGIPAAIQSRHVVKVFEQLAVDGDCAIAMEYLGGGDVGRLIAGGLVPDAALVLARQAALALDALHLRGFAHGDVKPANLMLRTSGEVVLVDFGTARACDAAEPAAPAGVVVGTPRYAAPERSQLGTVAPAADVYSLGVVLFEMLCGRPPFPGQTLLEVLSQHLMAPVPRLPAALARFQPLVDAMLCKQPHDRLQDGRAVLGQIELLTGAPAHPAPMGAFASR</sequence>
<feature type="region of interest" description="Disordered" evidence="5">
    <location>
        <begin position="1"/>
        <end position="29"/>
    </location>
</feature>
<dbReference type="SMART" id="SM00220">
    <property type="entry name" value="S_TKc"/>
    <property type="match status" value="1"/>
</dbReference>
<gene>
    <name evidence="7" type="ORF">ACFPOE_09835</name>
</gene>
<dbReference type="EC" id="2.7.11.1" evidence="7"/>
<dbReference type="GO" id="GO:0004674">
    <property type="term" value="F:protein serine/threonine kinase activity"/>
    <property type="evidence" value="ECO:0007669"/>
    <property type="project" value="UniProtKB-EC"/>
</dbReference>
<evidence type="ECO:0000313" key="8">
    <source>
        <dbReference type="Proteomes" id="UP001596037"/>
    </source>
</evidence>
<dbReference type="PANTHER" id="PTHR43289">
    <property type="entry name" value="MITOGEN-ACTIVATED PROTEIN KINASE KINASE KINASE 20-RELATED"/>
    <property type="match status" value="1"/>
</dbReference>
<name>A0ABW0ND27_9BURK</name>
<dbReference type="EMBL" id="JBHSMF010000006">
    <property type="protein sequence ID" value="MFC5497830.1"/>
    <property type="molecule type" value="Genomic_DNA"/>
</dbReference>
<evidence type="ECO:0000313" key="7">
    <source>
        <dbReference type="EMBL" id="MFC5497830.1"/>
    </source>
</evidence>
<keyword evidence="3 7" id="KW-0418">Kinase</keyword>
<dbReference type="Proteomes" id="UP001596037">
    <property type="component" value="Unassembled WGS sequence"/>
</dbReference>
<dbReference type="InterPro" id="IPR008271">
    <property type="entry name" value="Ser/Thr_kinase_AS"/>
</dbReference>
<feature type="compositionally biased region" description="Basic residues" evidence="5">
    <location>
        <begin position="16"/>
        <end position="29"/>
    </location>
</feature>
<evidence type="ECO:0000256" key="4">
    <source>
        <dbReference type="ARBA" id="ARBA00022840"/>
    </source>
</evidence>
<feature type="domain" description="Protein kinase" evidence="6">
    <location>
        <begin position="41"/>
        <end position="294"/>
    </location>
</feature>
<dbReference type="PROSITE" id="PS50011">
    <property type="entry name" value="PROTEIN_KINASE_DOM"/>
    <property type="match status" value="1"/>
</dbReference>
<keyword evidence="2" id="KW-0547">Nucleotide-binding</keyword>
<evidence type="ECO:0000256" key="1">
    <source>
        <dbReference type="ARBA" id="ARBA00022679"/>
    </source>
</evidence>
<dbReference type="CDD" id="cd14014">
    <property type="entry name" value="STKc_PknB_like"/>
    <property type="match status" value="1"/>
</dbReference>
<comment type="caution">
    <text evidence="7">The sequence shown here is derived from an EMBL/GenBank/DDBJ whole genome shotgun (WGS) entry which is preliminary data.</text>
</comment>
<dbReference type="InterPro" id="IPR000719">
    <property type="entry name" value="Prot_kinase_dom"/>
</dbReference>
<dbReference type="Gene3D" id="3.30.200.20">
    <property type="entry name" value="Phosphorylase Kinase, domain 1"/>
    <property type="match status" value="1"/>
</dbReference>
<evidence type="ECO:0000256" key="5">
    <source>
        <dbReference type="SAM" id="MobiDB-lite"/>
    </source>
</evidence>
<evidence type="ECO:0000256" key="2">
    <source>
        <dbReference type="ARBA" id="ARBA00022741"/>
    </source>
</evidence>
<evidence type="ECO:0000256" key="3">
    <source>
        <dbReference type="ARBA" id="ARBA00022777"/>
    </source>
</evidence>
<dbReference type="SUPFAM" id="SSF56112">
    <property type="entry name" value="Protein kinase-like (PK-like)"/>
    <property type="match status" value="1"/>
</dbReference>
<protein>
    <submittedName>
        <fullName evidence="7">Serine/threonine-protein kinase</fullName>
        <ecNumber evidence="7">2.7.11.1</ecNumber>
    </submittedName>
</protein>
<keyword evidence="8" id="KW-1185">Reference proteome</keyword>
<organism evidence="7 8">
    <name type="scientific">Caenimonas terrae</name>
    <dbReference type="NCBI Taxonomy" id="696074"/>
    <lineage>
        <taxon>Bacteria</taxon>
        <taxon>Pseudomonadati</taxon>
        <taxon>Pseudomonadota</taxon>
        <taxon>Betaproteobacteria</taxon>
        <taxon>Burkholderiales</taxon>
        <taxon>Comamonadaceae</taxon>
        <taxon>Caenimonas</taxon>
    </lineage>
</organism>
<keyword evidence="4" id="KW-0067">ATP-binding</keyword>
<dbReference type="PANTHER" id="PTHR43289:SF6">
    <property type="entry name" value="SERINE_THREONINE-PROTEIN KINASE NEKL-3"/>
    <property type="match status" value="1"/>
</dbReference>
<evidence type="ECO:0000259" key="6">
    <source>
        <dbReference type="PROSITE" id="PS50011"/>
    </source>
</evidence>
<proteinExistence type="predicted"/>
<dbReference type="PROSITE" id="PS00108">
    <property type="entry name" value="PROTEIN_KINASE_ST"/>
    <property type="match status" value="1"/>
</dbReference>